<dbReference type="OrthoDB" id="9998011at2759"/>
<feature type="domain" description="Alpha-macroglobulin receptor-binding" evidence="12">
    <location>
        <begin position="1389"/>
        <end position="1476"/>
    </location>
</feature>
<dbReference type="InterPro" id="IPR013783">
    <property type="entry name" value="Ig-like_fold"/>
</dbReference>
<dbReference type="EMBL" id="VZTW01005246">
    <property type="protein sequence ID" value="NXU22528.1"/>
    <property type="molecule type" value="Genomic_DNA"/>
</dbReference>
<dbReference type="InterPro" id="IPR041813">
    <property type="entry name" value="A2M_TED"/>
</dbReference>
<sequence length="1482" mass="163420">MRSPAALPILLLLILHLTARASAAPSYVVTSPAVIYHPHTAVLWVHLSGLHEPVQVTVQLQRADRTHNIILLERKVQEPHLYLNITFPAPVPTKGKEEIIDLHISIQGDSLHVSKKKKVMLRALEPGIFIQTDKAVYKPGQQVKFRVVSLDKDFAPSNKKLPLVFLKDPSGNRIAQWREVSPRQGIVDLSLPLAAEPALGTYTIEVEEKRHSFSVEEYVLPKFEMTIDLPAVVLEKDKKFQMEICGRYTYGKPVQGKVQASLCQPFTHIRISYGLHSAPPKEMNCIKVGGQTEKNGCFSTEVLLTAFNLTSYMYQKEFQVQASLVEDGTGLELKNTKSCKILSEILTVTFENTNDFYKPGIPYTGTMLLKGADGAVLPQKQLLLIVSQQGKNTRQTFLTDRSGRASFELETSGWSGTISLHGQVNKAAHTQNNGSTLNYQDAYAHVSPFFSASRSFLQICRLESELPCGQPQQLWVDYIFSKEALGAQLENLDVVFLVLAKGTIASVLRKELPAEAGLRGSFSLELPIGPELAPTAKVLGYAVLPNSEMVADSTELKVAKCFPNKVKMAFSEDRALPGSALRLELEAAPGSLCAIRAVDRSVLLLKPEAELNMETVYKVLPKFDYPGSIQDPPPCSAFFWDYPPDFNIPIAPFVPRQRDFFHPPRRHHLPSHFRRNSQMDTYKLFQNAALKLFTNTKTNDVCKERINLPGMAGPQGPRGGFRSYVTSLSERTGVPVIMNLIIPEVMGHRIPVVTVQEEPPAPRTYFPETWLWDLVPVGEGGSAEVTVTVPDAITEWEAGMFCTAPLGLGLAPATTLMAFKPFFMELALPYSVVRHEAFTLVATVFNYLRQCLRVRVTLAESAELEVSGSADEAFSGCICADEARTFRWGVRATSLGEVNITISTEALSSKELCGNEMPVVPAQGHVDTVIKPLLVQPGGILVEKAHNSLLCQEATEEISLEVPANILEGSQRAHVTVMGDIMGNALQNLDRLLAMPYGCGEQNMVRFAPNIYIQQYLEKSGQLHPDIRAKAQGFLQSGYQRELLYKHDDGSYSAFGKSDPRGNTWLTAFVLKSFGQARAYVAIEERHITDALRWLQKKQQETGCFRSVGKLFNNALQGGVSDELSLSAYVTAAMLELGLSPTDPKVSSALQCLEASATDDPYTQALVAYVFGLAGRGEQQRAQLQSLAQHSVSAEGQLYWRRKGKALPPSQPSWAAAAPAEVEMTAYVLLAYLSQPQVSSADLGTASQIVRWLSKQQNPYGGFASTQDTVVALQALAKYAALTYGSNGDFMVTVTSPTGTAQDFVLHNSNRLVLQRAALHELPGTYRVRARGQGCALVQVTLRYNVPPPPSTGMFDLRVETEPGECTGDASARFRLLLRARYMGERPATNMVVIEAKLPSGYIPDKSSVVELKRQKLVKKVEVQPDQVTIYLDQLTKEEETFAFTATQDFPVRNLQPATVTLYDYYETGDRTDAAYSAPCSS</sequence>
<dbReference type="Gene3D" id="2.60.40.1930">
    <property type="match status" value="2"/>
</dbReference>
<keyword evidence="8" id="KW-0325">Glycoprotein</keyword>
<keyword evidence="5 9" id="KW-0732">Signal</keyword>
<dbReference type="FunFam" id="2.60.40.1930:FF:000001">
    <property type="entry name" value="CD109 isoform 3"/>
    <property type="match status" value="1"/>
</dbReference>
<dbReference type="Pfam" id="PF01835">
    <property type="entry name" value="MG2"/>
    <property type="match status" value="1"/>
</dbReference>
<dbReference type="Gene3D" id="2.20.130.20">
    <property type="match status" value="2"/>
</dbReference>
<comment type="subcellular location">
    <subcellularLocation>
        <location evidence="1">Secreted</location>
    </subcellularLocation>
</comment>
<feature type="domain" description="Alpha-2-macroglobulin bait region" evidence="10">
    <location>
        <begin position="457"/>
        <end position="605"/>
    </location>
</feature>
<dbReference type="InterPro" id="IPR001599">
    <property type="entry name" value="Macroglobln_a2"/>
</dbReference>
<feature type="non-terminal residue" evidence="13">
    <location>
        <position position="1"/>
    </location>
</feature>
<dbReference type="InterPro" id="IPR011625">
    <property type="entry name" value="A2M_N_BRD"/>
</dbReference>
<dbReference type="InterPro" id="IPR014756">
    <property type="entry name" value="Ig_E-set"/>
</dbReference>
<feature type="non-terminal residue" evidence="13">
    <location>
        <position position="1482"/>
    </location>
</feature>
<evidence type="ECO:0000256" key="2">
    <source>
        <dbReference type="ARBA" id="ARBA00010952"/>
    </source>
</evidence>
<dbReference type="PANTHER" id="PTHR11412:SF185">
    <property type="entry name" value="ALPHA-2-MACROGLOBULIN-LIKE PROTEIN 1"/>
    <property type="match status" value="1"/>
</dbReference>
<dbReference type="Pfam" id="PF07678">
    <property type="entry name" value="TED_complement"/>
    <property type="match status" value="1"/>
</dbReference>
<dbReference type="SUPFAM" id="SSF49410">
    <property type="entry name" value="Alpha-macroglobulin receptor domain"/>
    <property type="match status" value="1"/>
</dbReference>
<dbReference type="GO" id="GO:0004867">
    <property type="term" value="F:serine-type endopeptidase inhibitor activity"/>
    <property type="evidence" value="ECO:0007669"/>
    <property type="project" value="UniProtKB-KW"/>
</dbReference>
<dbReference type="SMART" id="SM01360">
    <property type="entry name" value="A2M"/>
    <property type="match status" value="1"/>
</dbReference>
<dbReference type="PANTHER" id="PTHR11412">
    <property type="entry name" value="MACROGLOBULIN / COMPLEMENT"/>
    <property type="match status" value="1"/>
</dbReference>
<keyword evidence="14" id="KW-1185">Reference proteome</keyword>
<name>A0A7L3IYM1_THACH</name>
<comment type="similarity">
    <text evidence="2">Belongs to the protease inhibitor I39 (alpha-2-macroglobulin) family.</text>
</comment>
<evidence type="ECO:0000256" key="6">
    <source>
        <dbReference type="ARBA" id="ARBA00022900"/>
    </source>
</evidence>
<dbReference type="FunFam" id="1.50.10.20:FF:000001">
    <property type="entry name" value="CD109 isoform 1"/>
    <property type="match status" value="1"/>
</dbReference>
<evidence type="ECO:0000256" key="9">
    <source>
        <dbReference type="SAM" id="SignalP"/>
    </source>
</evidence>
<dbReference type="InterPro" id="IPR036595">
    <property type="entry name" value="A-macroglobulin_rcpt-bd_sf"/>
</dbReference>
<evidence type="ECO:0000259" key="10">
    <source>
        <dbReference type="SMART" id="SM01359"/>
    </source>
</evidence>
<evidence type="ECO:0000313" key="13">
    <source>
        <dbReference type="EMBL" id="NXU22528.1"/>
    </source>
</evidence>
<reference evidence="13 14" key="1">
    <citation type="submission" date="2019-09" db="EMBL/GenBank/DDBJ databases">
        <title>Bird 10,000 Genomes (B10K) Project - Family phase.</title>
        <authorList>
            <person name="Zhang G."/>
        </authorList>
    </citation>
    <scope>NUCLEOTIDE SEQUENCE [LARGE SCALE GENOMIC DNA]</scope>
    <source>
        <strain evidence="13">B10K-DU-029-24</strain>
        <tissue evidence="13">Muscle</tissue>
    </source>
</reference>
<dbReference type="InterPro" id="IPR002890">
    <property type="entry name" value="MG2"/>
</dbReference>
<evidence type="ECO:0000256" key="3">
    <source>
        <dbReference type="ARBA" id="ARBA00022525"/>
    </source>
</evidence>
<dbReference type="Pfam" id="PF17791">
    <property type="entry name" value="MG3"/>
    <property type="match status" value="1"/>
</dbReference>
<gene>
    <name evidence="13" type="primary">A2ml1_3</name>
    <name evidence="13" type="ORF">THACHL_R09946</name>
</gene>
<evidence type="ECO:0000256" key="5">
    <source>
        <dbReference type="ARBA" id="ARBA00022729"/>
    </source>
</evidence>
<evidence type="ECO:0000256" key="7">
    <source>
        <dbReference type="ARBA" id="ARBA00023157"/>
    </source>
</evidence>
<dbReference type="InterPro" id="IPR050473">
    <property type="entry name" value="A2M/Complement_sys"/>
</dbReference>
<dbReference type="Pfam" id="PF00207">
    <property type="entry name" value="A2M"/>
    <property type="match status" value="1"/>
</dbReference>
<dbReference type="InterPro" id="IPR011626">
    <property type="entry name" value="Alpha-macroglobulin_TED"/>
</dbReference>
<organism evidence="13 14">
    <name type="scientific">Thalassarche chlororhynchos</name>
    <name type="common">Atlantic yellow-nosed albatross</name>
    <name type="synonym">Diomedea chlororhynchos</name>
    <dbReference type="NCBI Taxonomy" id="54017"/>
    <lineage>
        <taxon>Eukaryota</taxon>
        <taxon>Metazoa</taxon>
        <taxon>Chordata</taxon>
        <taxon>Craniata</taxon>
        <taxon>Vertebrata</taxon>
        <taxon>Euteleostomi</taxon>
        <taxon>Archelosauria</taxon>
        <taxon>Archosauria</taxon>
        <taxon>Dinosauria</taxon>
        <taxon>Saurischia</taxon>
        <taxon>Theropoda</taxon>
        <taxon>Coelurosauria</taxon>
        <taxon>Aves</taxon>
        <taxon>Neognathae</taxon>
        <taxon>Neoaves</taxon>
        <taxon>Aequornithes</taxon>
        <taxon>Procellariiformes</taxon>
        <taxon>Diomedeidae</taxon>
        <taxon>Thalassarche</taxon>
    </lineage>
</organism>
<dbReference type="Pfam" id="PF07677">
    <property type="entry name" value="A2M_recep"/>
    <property type="match status" value="1"/>
</dbReference>
<dbReference type="SMART" id="SM01359">
    <property type="entry name" value="A2M_N_2"/>
    <property type="match status" value="1"/>
</dbReference>
<dbReference type="Gene3D" id="2.60.40.1940">
    <property type="match status" value="1"/>
</dbReference>
<evidence type="ECO:0000256" key="1">
    <source>
        <dbReference type="ARBA" id="ARBA00004613"/>
    </source>
</evidence>
<dbReference type="SUPFAM" id="SSF48239">
    <property type="entry name" value="Terpenoid cyclases/Protein prenyltransferases"/>
    <property type="match status" value="1"/>
</dbReference>
<evidence type="ECO:0000313" key="14">
    <source>
        <dbReference type="Proteomes" id="UP000556761"/>
    </source>
</evidence>
<dbReference type="InterPro" id="IPR040839">
    <property type="entry name" value="MG4"/>
</dbReference>
<dbReference type="SUPFAM" id="SSF81296">
    <property type="entry name" value="E set domains"/>
    <property type="match status" value="1"/>
</dbReference>
<evidence type="ECO:0000259" key="12">
    <source>
        <dbReference type="SMART" id="SM01361"/>
    </source>
</evidence>
<dbReference type="Gene3D" id="1.50.10.20">
    <property type="match status" value="1"/>
</dbReference>
<dbReference type="InterPro" id="IPR047565">
    <property type="entry name" value="Alpha-macroglob_thiol-ester_cl"/>
</dbReference>
<dbReference type="PROSITE" id="PS00477">
    <property type="entry name" value="ALPHA_2_MACROGLOBULIN"/>
    <property type="match status" value="1"/>
</dbReference>
<dbReference type="SMART" id="SM01419">
    <property type="entry name" value="Thiol-ester_cl"/>
    <property type="match status" value="1"/>
</dbReference>
<keyword evidence="7" id="KW-1015">Disulfide bond</keyword>
<accession>A0A7L3IYM1</accession>
<dbReference type="Pfam" id="PF17789">
    <property type="entry name" value="MG4"/>
    <property type="match status" value="1"/>
</dbReference>
<evidence type="ECO:0000256" key="4">
    <source>
        <dbReference type="ARBA" id="ARBA00022690"/>
    </source>
</evidence>
<dbReference type="InterPro" id="IPR019742">
    <property type="entry name" value="MacrogloblnA2_CS"/>
</dbReference>
<feature type="chain" id="PRO_5029632470" evidence="9">
    <location>
        <begin position="24"/>
        <end position="1482"/>
    </location>
</feature>
<dbReference type="Proteomes" id="UP000556761">
    <property type="component" value="Unassembled WGS sequence"/>
</dbReference>
<keyword evidence="6" id="KW-0722">Serine protease inhibitor</keyword>
<evidence type="ECO:0000259" key="11">
    <source>
        <dbReference type="SMART" id="SM01360"/>
    </source>
</evidence>
<dbReference type="InterPro" id="IPR008930">
    <property type="entry name" value="Terpenoid_cyclase/PrenylTrfase"/>
</dbReference>
<evidence type="ECO:0000256" key="8">
    <source>
        <dbReference type="ARBA" id="ARBA00023180"/>
    </source>
</evidence>
<dbReference type="Gene3D" id="2.60.120.1540">
    <property type="match status" value="1"/>
</dbReference>
<keyword evidence="4" id="KW-0646">Protease inhibitor</keyword>
<feature type="domain" description="Alpha-2-macroglobulin" evidence="11">
    <location>
        <begin position="769"/>
        <end position="858"/>
    </location>
</feature>
<feature type="signal peptide" evidence="9">
    <location>
        <begin position="1"/>
        <end position="23"/>
    </location>
</feature>
<dbReference type="CDD" id="cd02897">
    <property type="entry name" value="A2M_2"/>
    <property type="match status" value="1"/>
</dbReference>
<dbReference type="InterPro" id="IPR009048">
    <property type="entry name" value="A-macroglobulin_rcpt-bd"/>
</dbReference>
<dbReference type="Gene3D" id="2.60.40.690">
    <property type="entry name" value="Alpha-macroglobulin, receptor-binding domain"/>
    <property type="match status" value="1"/>
</dbReference>
<dbReference type="Pfam" id="PF07703">
    <property type="entry name" value="A2M_BRD"/>
    <property type="match status" value="1"/>
</dbReference>
<dbReference type="Gene3D" id="2.60.40.10">
    <property type="entry name" value="Immunoglobulins"/>
    <property type="match status" value="2"/>
</dbReference>
<proteinExistence type="inferred from homology"/>
<protein>
    <submittedName>
        <fullName evidence="13">A2ML1 protein</fullName>
    </submittedName>
</protein>
<dbReference type="InterPro" id="IPR041555">
    <property type="entry name" value="MG3"/>
</dbReference>
<keyword evidence="3" id="KW-0964">Secreted</keyword>
<comment type="caution">
    <text evidence="13">The sequence shown here is derived from an EMBL/GenBank/DDBJ whole genome shotgun (WGS) entry which is preliminary data.</text>
</comment>
<dbReference type="GO" id="GO:0005615">
    <property type="term" value="C:extracellular space"/>
    <property type="evidence" value="ECO:0007669"/>
    <property type="project" value="InterPro"/>
</dbReference>
<dbReference type="SMART" id="SM01361">
    <property type="entry name" value="A2M_recep"/>
    <property type="match status" value="1"/>
</dbReference>